<proteinExistence type="predicted"/>
<keyword evidence="3" id="KW-1185">Reference proteome</keyword>
<reference evidence="2 3" key="1">
    <citation type="submission" date="2016-04" db="EMBL/GenBank/DDBJ databases">
        <title>Evolutionary innovation and constraint leading to complex multicellularity in the Ascomycota.</title>
        <authorList>
            <person name="Cisse O."/>
            <person name="Nguyen A."/>
            <person name="Hewitt D.A."/>
            <person name="Jedd G."/>
            <person name="Stajich J.E."/>
        </authorList>
    </citation>
    <scope>NUCLEOTIDE SEQUENCE [LARGE SCALE GENOMIC DNA]</scope>
    <source>
        <strain evidence="2 3">DAH-3</strain>
    </source>
</reference>
<feature type="region of interest" description="Disordered" evidence="1">
    <location>
        <begin position="44"/>
        <end position="71"/>
    </location>
</feature>
<dbReference type="Proteomes" id="UP000186594">
    <property type="component" value="Unassembled WGS sequence"/>
</dbReference>
<evidence type="ECO:0000313" key="3">
    <source>
        <dbReference type="Proteomes" id="UP000186594"/>
    </source>
</evidence>
<organism evidence="2 3">
    <name type="scientific">Neolecta irregularis (strain DAH-3)</name>
    <dbReference type="NCBI Taxonomy" id="1198029"/>
    <lineage>
        <taxon>Eukaryota</taxon>
        <taxon>Fungi</taxon>
        <taxon>Dikarya</taxon>
        <taxon>Ascomycota</taxon>
        <taxon>Taphrinomycotina</taxon>
        <taxon>Neolectales</taxon>
        <taxon>Neolectaceae</taxon>
        <taxon>Neolecta</taxon>
    </lineage>
</organism>
<comment type="caution">
    <text evidence="2">The sequence shown here is derived from an EMBL/GenBank/DDBJ whole genome shotgun (WGS) entry which is preliminary data.</text>
</comment>
<gene>
    <name evidence="2" type="ORF">NEOLI_001469</name>
</gene>
<evidence type="ECO:0000256" key="1">
    <source>
        <dbReference type="SAM" id="MobiDB-lite"/>
    </source>
</evidence>
<dbReference type="EMBL" id="LXFE01000207">
    <property type="protein sequence ID" value="OLL26290.1"/>
    <property type="molecule type" value="Genomic_DNA"/>
</dbReference>
<accession>A0A1U7LUE0</accession>
<sequence>MTDEGGTSAGEPSTERTAPYFAHRKLTILGNSCSSKFVVPEGLAGDSLPNGSSGDRFERAEIERCGTEHKT</sequence>
<dbReference type="AlphaFoldDB" id="A0A1U7LUE0"/>
<protein>
    <submittedName>
        <fullName evidence="2">Uncharacterized protein</fullName>
    </submittedName>
</protein>
<name>A0A1U7LUE0_NEOID</name>
<feature type="compositionally biased region" description="Basic and acidic residues" evidence="1">
    <location>
        <begin position="55"/>
        <end position="71"/>
    </location>
</feature>
<evidence type="ECO:0000313" key="2">
    <source>
        <dbReference type="EMBL" id="OLL26290.1"/>
    </source>
</evidence>